<organism evidence="16">
    <name type="scientific">Ganoderma boninense</name>
    <dbReference type="NCBI Taxonomy" id="34458"/>
    <lineage>
        <taxon>Eukaryota</taxon>
        <taxon>Fungi</taxon>
        <taxon>Dikarya</taxon>
        <taxon>Basidiomycota</taxon>
        <taxon>Agaricomycotina</taxon>
        <taxon>Agaricomycetes</taxon>
        <taxon>Polyporales</taxon>
        <taxon>Polyporaceae</taxon>
        <taxon>Ganoderma</taxon>
    </lineage>
</organism>
<evidence type="ECO:0000256" key="8">
    <source>
        <dbReference type="ARBA" id="ARBA00023159"/>
    </source>
</evidence>
<dbReference type="SUPFAM" id="SSF55729">
    <property type="entry name" value="Acyl-CoA N-acyltransferases (Nat)"/>
    <property type="match status" value="1"/>
</dbReference>
<dbReference type="PANTHER" id="PTHR45750:SF3">
    <property type="entry name" value="HISTONE ACETYLTRANSFERASE"/>
    <property type="match status" value="1"/>
</dbReference>
<name>A0A5K1K0T9_9APHY</name>
<dbReference type="Pfam" id="PF00439">
    <property type="entry name" value="Bromodomain"/>
    <property type="match status" value="1"/>
</dbReference>
<dbReference type="InterPro" id="IPR016181">
    <property type="entry name" value="Acyl_CoA_acyltransferase"/>
</dbReference>
<dbReference type="AlphaFoldDB" id="A0A5K1K0T9"/>
<feature type="domain" description="Bromo" evidence="14">
    <location>
        <begin position="563"/>
        <end position="633"/>
    </location>
</feature>
<accession>A0A5K1K0T9</accession>
<dbReference type="SUPFAM" id="SSF47370">
    <property type="entry name" value="Bromodomain"/>
    <property type="match status" value="1"/>
</dbReference>
<feature type="domain" description="N-acetyltransferase" evidence="15">
    <location>
        <begin position="319"/>
        <end position="472"/>
    </location>
</feature>
<gene>
    <name evidence="16" type="primary">Q6WP53</name>
</gene>
<reference evidence="16" key="1">
    <citation type="submission" date="2019-10" db="EMBL/GenBank/DDBJ databases">
        <authorList>
            <person name="Nor Muhammad N."/>
        </authorList>
    </citation>
    <scope>NUCLEOTIDE SEQUENCE</scope>
</reference>
<comment type="similarity">
    <text evidence="2">Belongs to the acetyltransferase family. GCN5 subfamily.</text>
</comment>
<evidence type="ECO:0000259" key="14">
    <source>
        <dbReference type="PROSITE" id="PS50014"/>
    </source>
</evidence>
<keyword evidence="16" id="KW-0413">Isomerase</keyword>
<dbReference type="GO" id="GO:0010484">
    <property type="term" value="F:histone H3 acetyltransferase activity"/>
    <property type="evidence" value="ECO:0007669"/>
    <property type="project" value="TreeGrafter"/>
</dbReference>
<keyword evidence="8" id="KW-0010">Activator</keyword>
<evidence type="ECO:0000313" key="16">
    <source>
        <dbReference type="EMBL" id="VWO99406.1"/>
    </source>
</evidence>
<keyword evidence="11" id="KW-0012">Acyltransferase</keyword>
<evidence type="ECO:0000256" key="6">
    <source>
        <dbReference type="ARBA" id="ARBA00023015"/>
    </source>
</evidence>
<feature type="region of interest" description="Disordered" evidence="13">
    <location>
        <begin position="176"/>
        <end position="267"/>
    </location>
</feature>
<feature type="compositionally biased region" description="Polar residues" evidence="13">
    <location>
        <begin position="134"/>
        <end position="143"/>
    </location>
</feature>
<evidence type="ECO:0000256" key="10">
    <source>
        <dbReference type="ARBA" id="ARBA00023242"/>
    </source>
</evidence>
<dbReference type="GO" id="GO:0016853">
    <property type="term" value="F:isomerase activity"/>
    <property type="evidence" value="ECO:0007669"/>
    <property type="project" value="UniProtKB-KW"/>
</dbReference>
<evidence type="ECO:0000256" key="13">
    <source>
        <dbReference type="SAM" id="MobiDB-lite"/>
    </source>
</evidence>
<dbReference type="PRINTS" id="PR00503">
    <property type="entry name" value="BROMODOMAIN"/>
</dbReference>
<keyword evidence="6" id="KW-0805">Transcription regulation</keyword>
<feature type="compositionally biased region" description="Basic residues" evidence="13">
    <location>
        <begin position="225"/>
        <end position="239"/>
    </location>
</feature>
<evidence type="ECO:0000256" key="1">
    <source>
        <dbReference type="ARBA" id="ARBA00004123"/>
    </source>
</evidence>
<keyword evidence="9" id="KW-0804">Transcription</keyword>
<dbReference type="CDD" id="cd05509">
    <property type="entry name" value="Bromo_gcn5_like"/>
    <property type="match status" value="1"/>
</dbReference>
<dbReference type="InterPro" id="IPR037800">
    <property type="entry name" value="GCN5"/>
</dbReference>
<evidence type="ECO:0000256" key="12">
    <source>
        <dbReference type="PROSITE-ProRule" id="PRU00035"/>
    </source>
</evidence>
<evidence type="ECO:0000256" key="7">
    <source>
        <dbReference type="ARBA" id="ARBA00023117"/>
    </source>
</evidence>
<feature type="compositionally biased region" description="Acidic residues" evidence="13">
    <location>
        <begin position="188"/>
        <end position="198"/>
    </location>
</feature>
<evidence type="ECO:0000256" key="4">
    <source>
        <dbReference type="ARBA" id="ARBA00022679"/>
    </source>
</evidence>
<dbReference type="SMART" id="SM00297">
    <property type="entry name" value="BROMO"/>
    <property type="match status" value="1"/>
</dbReference>
<keyword evidence="4" id="KW-0808">Transferase</keyword>
<dbReference type="Gene3D" id="3.40.630.30">
    <property type="match status" value="1"/>
</dbReference>
<dbReference type="InterPro" id="IPR000182">
    <property type="entry name" value="GNAT_dom"/>
</dbReference>
<keyword evidence="5" id="KW-0156">Chromatin regulator</keyword>
<dbReference type="PROSITE" id="PS51186">
    <property type="entry name" value="GNAT"/>
    <property type="match status" value="1"/>
</dbReference>
<dbReference type="GO" id="GO:0000123">
    <property type="term" value="C:histone acetyltransferase complex"/>
    <property type="evidence" value="ECO:0007669"/>
    <property type="project" value="TreeGrafter"/>
</dbReference>
<dbReference type="InterPro" id="IPR001487">
    <property type="entry name" value="Bromodomain"/>
</dbReference>
<dbReference type="GO" id="GO:0045944">
    <property type="term" value="P:positive regulation of transcription by RNA polymerase II"/>
    <property type="evidence" value="ECO:0007669"/>
    <property type="project" value="TreeGrafter"/>
</dbReference>
<feature type="region of interest" description="Disordered" evidence="13">
    <location>
        <begin position="530"/>
        <end position="549"/>
    </location>
</feature>
<dbReference type="EMBL" id="LR727615">
    <property type="protein sequence ID" value="VWO99406.1"/>
    <property type="molecule type" value="Genomic_DNA"/>
</dbReference>
<dbReference type="EC" id="2.3.1.48" evidence="3"/>
<dbReference type="PANTHER" id="PTHR45750">
    <property type="entry name" value="GH11602P"/>
    <property type="match status" value="1"/>
</dbReference>
<feature type="region of interest" description="Disordered" evidence="13">
    <location>
        <begin position="129"/>
        <end position="163"/>
    </location>
</feature>
<proteinExistence type="inferred from homology"/>
<keyword evidence="7 12" id="KW-0103">Bromodomain</keyword>
<dbReference type="InterPro" id="IPR036427">
    <property type="entry name" value="Bromodomain-like_sf"/>
</dbReference>
<evidence type="ECO:0000256" key="5">
    <source>
        <dbReference type="ARBA" id="ARBA00022853"/>
    </source>
</evidence>
<evidence type="ECO:0000259" key="15">
    <source>
        <dbReference type="PROSITE" id="PS51186"/>
    </source>
</evidence>
<evidence type="ECO:0000256" key="11">
    <source>
        <dbReference type="ARBA" id="ARBA00023315"/>
    </source>
</evidence>
<comment type="subcellular location">
    <subcellularLocation>
        <location evidence="1">Nucleus</location>
    </subcellularLocation>
</comment>
<sequence>MKVLYPASHDIPSLPDSHLSLKISRHSRCSACSSCLGLHPPPGWRVFSDASDGSDSDDDGEPPSKYLDRCECGHGVLHHGADMSSIGHEEFARRGRVAVRLDELLEDSGRLLDFDYSDEDIDSLRKQMVLPGQDPSSPASSLSDELGALVPSSPEKHSLSPASSFLSDVIERPTKKRRVSVDYSSLSEAEDDDDEEEERPLATLTRTADKRKKFNSGKPLAGQRSGKHKTTRRARRRSVNRPANLPPPTDEEREEMRHINGVNGRDAKVKVEDKMDEGQLSRLATGVTVDAAGPASAAPTGKQEKASYVELRKGIIQVVAVENDREPRSSVLLTGLKTLFQKQLPKMPREYIARLVYDSNSKCLAIIKRGYKVVGGICYRPFPHREFAEIVFFATASIDQVKGYGGMLMDHFKAHIRKNYPEMSYFLTYADNYAVGYFRKQGFSKEITLDRAVWAGYIKDYEGGTIMQCRMLPRVDYLAWRETTAQQREAVLNKIREKSRSHIVYPGLPQFQDGMPPGTSVDPKDVPGLRESGWTPSMQTMPIRPTGRGAEHTSMEKLLSDVKGHSSAWPFLEPVNEKDVADYYLHITHPMDLGTMEHKLDTNQYREMDAFIDDLQLIIDNCRQYNPEDTVYHKCAVKLERYVRERMKEYGIVRSSKVKREHD</sequence>
<dbReference type="GO" id="GO:0005634">
    <property type="term" value="C:nucleus"/>
    <property type="evidence" value="ECO:0007669"/>
    <property type="project" value="UniProtKB-SubCell"/>
</dbReference>
<keyword evidence="10" id="KW-0539">Nucleus</keyword>
<dbReference type="InterPro" id="IPR018359">
    <property type="entry name" value="Bromodomain_CS"/>
</dbReference>
<dbReference type="PROSITE" id="PS50014">
    <property type="entry name" value="BROMODOMAIN_2"/>
    <property type="match status" value="1"/>
</dbReference>
<evidence type="ECO:0000256" key="2">
    <source>
        <dbReference type="ARBA" id="ARBA00008607"/>
    </source>
</evidence>
<dbReference type="Gene3D" id="1.20.920.10">
    <property type="entry name" value="Bromodomain-like"/>
    <property type="match status" value="1"/>
</dbReference>
<dbReference type="PROSITE" id="PS00633">
    <property type="entry name" value="BROMODOMAIN_1"/>
    <property type="match status" value="1"/>
</dbReference>
<protein>
    <recommendedName>
        <fullName evidence="3">histone acetyltransferase</fullName>
        <ecNumber evidence="3">2.3.1.48</ecNumber>
    </recommendedName>
</protein>
<dbReference type="Pfam" id="PF00583">
    <property type="entry name" value="Acetyltransf_1"/>
    <property type="match status" value="1"/>
</dbReference>
<evidence type="ECO:0000256" key="9">
    <source>
        <dbReference type="ARBA" id="ARBA00023163"/>
    </source>
</evidence>
<evidence type="ECO:0000256" key="3">
    <source>
        <dbReference type="ARBA" id="ARBA00013184"/>
    </source>
</evidence>
<dbReference type="CDD" id="cd04301">
    <property type="entry name" value="NAT_SF"/>
    <property type="match status" value="1"/>
</dbReference>